<accession>F9Y6J5</accession>
<organism evidence="1 2">
    <name type="scientific">Ketogulonicigenium vulgare (strain WSH-001)</name>
    <dbReference type="NCBI Taxonomy" id="759362"/>
    <lineage>
        <taxon>Bacteria</taxon>
        <taxon>Pseudomonadati</taxon>
        <taxon>Pseudomonadota</taxon>
        <taxon>Alphaproteobacteria</taxon>
        <taxon>Rhodobacterales</taxon>
        <taxon>Roseobacteraceae</taxon>
        <taxon>Ketogulonicigenium</taxon>
    </lineage>
</organism>
<dbReference type="HOGENOM" id="CLU_2569269_0_0_5"/>
<evidence type="ECO:0000313" key="2">
    <source>
        <dbReference type="Proteomes" id="UP000000692"/>
    </source>
</evidence>
<dbReference type="RefSeq" id="WP_013385504.1">
    <property type="nucleotide sequence ID" value="NC_017384.1"/>
</dbReference>
<dbReference type="KEGG" id="kvl:KVU_2277"/>
<name>F9Y6J5_KETVW</name>
<protein>
    <submittedName>
        <fullName evidence="1">Uncharacterized protein</fullName>
    </submittedName>
</protein>
<dbReference type="EMBL" id="CP002018">
    <property type="protein sequence ID" value="AEM42115.1"/>
    <property type="molecule type" value="Genomic_DNA"/>
</dbReference>
<proteinExistence type="predicted"/>
<reference evidence="1 2" key="1">
    <citation type="journal article" date="2011" name="J. Bacteriol.">
        <title>Complete genome sequence of the industrial strain Ketogulonicigenium vulgare WSH-001.</title>
        <authorList>
            <person name="Liu L."/>
            <person name="Li Y."/>
            <person name="Zhang J."/>
            <person name="Zhou Z."/>
            <person name="Liu J."/>
            <person name="Li X."/>
            <person name="Zhou J."/>
            <person name="Du G."/>
            <person name="Wang L."/>
            <person name="Chen J."/>
        </authorList>
    </citation>
    <scope>NUCLEOTIDE SEQUENCE [LARGE SCALE GENOMIC DNA]</scope>
    <source>
        <strain evidence="1 2">WSH-001</strain>
    </source>
</reference>
<dbReference type="Proteomes" id="UP000000692">
    <property type="component" value="Chromosome"/>
</dbReference>
<gene>
    <name evidence="1" type="ordered locus">KVU_2277</name>
</gene>
<dbReference type="AlphaFoldDB" id="F9Y6J5"/>
<sequence length="81" mass="8617">MNFSNGYDPDKAPPYRIVMREPAVKRFALAHDLALPAAAALLLAHMAQRAGAANDLHRGVLQRSPVDAAALDALAVQVFPA</sequence>
<evidence type="ECO:0000313" key="1">
    <source>
        <dbReference type="EMBL" id="AEM42115.1"/>
    </source>
</evidence>
<keyword evidence="2" id="KW-1185">Reference proteome</keyword>